<dbReference type="RefSeq" id="WP_165134143.1">
    <property type="nucleotide sequence ID" value="NZ_CP049253.1"/>
</dbReference>
<accession>A0ABS4ZJC6</accession>
<reference evidence="1 2" key="1">
    <citation type="submission" date="2021-03" db="EMBL/GenBank/DDBJ databases">
        <title>Sequencing the genomes of 1000 actinobacteria strains.</title>
        <authorList>
            <person name="Klenk H.-P."/>
        </authorList>
    </citation>
    <scope>NUCLEOTIDE SEQUENCE [LARGE SCALE GENOMIC DNA]</scope>
    <source>
        <strain evidence="1 2">DSM 24221</strain>
    </source>
</reference>
<dbReference type="EMBL" id="JAGIOL010000001">
    <property type="protein sequence ID" value="MBP2437379.1"/>
    <property type="molecule type" value="Genomic_DNA"/>
</dbReference>
<sequence length="212" mass="22967">MVIPTLEAVLPCVRADARAGRFSVWGWSTIIDEEVGEPVIPRELFARLHAAAGIETVFPIGNAGLLHVYGYLFSTVQTPYGYKSDRWNDGHLARTLQYAESEFRLDGSFDATPLERVSNAAMPLLLVPPAGSTVIDQRALGVRTRTVITPPVADGSGVLVYGVADDHDGLRLVTFFPVADARAFANEATAEAPKLRWNAALKPSPRDHVSAD</sequence>
<evidence type="ECO:0000313" key="1">
    <source>
        <dbReference type="EMBL" id="MBP2437379.1"/>
    </source>
</evidence>
<keyword evidence="2" id="KW-1185">Reference proteome</keyword>
<dbReference type="Proteomes" id="UP001519362">
    <property type="component" value="Unassembled WGS sequence"/>
</dbReference>
<proteinExistence type="predicted"/>
<evidence type="ECO:0008006" key="3">
    <source>
        <dbReference type="Google" id="ProtNLM"/>
    </source>
</evidence>
<protein>
    <recommendedName>
        <fullName evidence="3">Amino acid deaminase</fullName>
    </recommendedName>
</protein>
<comment type="caution">
    <text evidence="1">The sequence shown here is derived from an EMBL/GenBank/DDBJ whole genome shotgun (WGS) entry which is preliminary data.</text>
</comment>
<gene>
    <name evidence="1" type="ORF">JOF34_001965</name>
</gene>
<organism evidence="1 2">
    <name type="scientific">Microbacterium amylolyticum</name>
    <dbReference type="NCBI Taxonomy" id="936337"/>
    <lineage>
        <taxon>Bacteria</taxon>
        <taxon>Bacillati</taxon>
        <taxon>Actinomycetota</taxon>
        <taxon>Actinomycetes</taxon>
        <taxon>Micrococcales</taxon>
        <taxon>Microbacteriaceae</taxon>
        <taxon>Microbacterium</taxon>
    </lineage>
</organism>
<evidence type="ECO:0000313" key="2">
    <source>
        <dbReference type="Proteomes" id="UP001519362"/>
    </source>
</evidence>
<name>A0ABS4ZJC6_9MICO</name>